<evidence type="ECO:0000256" key="1">
    <source>
        <dbReference type="SAM" id="MobiDB-lite"/>
    </source>
</evidence>
<dbReference type="Gene3D" id="3.40.1440.10">
    <property type="entry name" value="GIY-YIG endonuclease"/>
    <property type="match status" value="1"/>
</dbReference>
<sequence length="242" mass="28121">MAPRQLPGVYMVLCLVNNKRYYGESKNISQRISQHKSRLRRNIHEILELQRDFNLYGEESFEFSAIYLSKDFTLEQRVALEIELIGRFNNLCYNKFDKNSHKKENNPFWGHEHSDESRQQRAKTLKERRTEKPLEGLPILLNNAIYPSLSEASRQTNHSRDTIRRWLNDPSNTNCVAVDASKPREGLLTQDPFLANTALAKSVSIYGDIYPSIAQAARERNCSRANIQRLLKTDSKNCFFIP</sequence>
<gene>
    <name evidence="3" type="primary">orf242</name>
</gene>
<name>A0A0S2IBU7_9CHLO</name>
<dbReference type="SMART" id="SM00465">
    <property type="entry name" value="GIYc"/>
    <property type="match status" value="1"/>
</dbReference>
<dbReference type="SUPFAM" id="SSF64496">
    <property type="entry name" value="DNA-binding domain of intron-encoded endonucleases"/>
    <property type="match status" value="1"/>
</dbReference>
<dbReference type="InterPro" id="IPR000305">
    <property type="entry name" value="GIY-YIG_endonuc"/>
</dbReference>
<dbReference type="Pfam" id="PF01541">
    <property type="entry name" value="GIY-YIG"/>
    <property type="match status" value="1"/>
</dbReference>
<proteinExistence type="predicted"/>
<evidence type="ECO:0000259" key="2">
    <source>
        <dbReference type="PROSITE" id="PS50164"/>
    </source>
</evidence>
<feature type="region of interest" description="Disordered" evidence="1">
    <location>
        <begin position="104"/>
        <end position="127"/>
    </location>
</feature>
<keyword evidence="3" id="KW-0255">Endonuclease</keyword>
<dbReference type="SUPFAM" id="SSF82771">
    <property type="entry name" value="GIY-YIG endonuclease"/>
    <property type="match status" value="1"/>
</dbReference>
<accession>A0A0S2IBU7</accession>
<keyword evidence="3" id="KW-0378">Hydrolase</keyword>
<dbReference type="PROSITE" id="PS50164">
    <property type="entry name" value="GIY_YIG"/>
    <property type="match status" value="1"/>
</dbReference>
<dbReference type="CDD" id="cd10437">
    <property type="entry name" value="GIY-YIG_HE_I-TevI_like"/>
    <property type="match status" value="1"/>
</dbReference>
<protein>
    <submittedName>
        <fullName evidence="3">Putative GIY-YIG homing endonuclease</fullName>
    </submittedName>
</protein>
<organism evidence="3">
    <name type="scientific">Lobochlamys segnis</name>
    <dbReference type="NCBI Taxonomy" id="52035"/>
    <lineage>
        <taxon>Eukaryota</taxon>
        <taxon>Viridiplantae</taxon>
        <taxon>Chlorophyta</taxon>
        <taxon>core chlorophytes</taxon>
        <taxon>Chlorophyceae</taxon>
        <taxon>CS clade</taxon>
        <taxon>Chlamydomonadales</taxon>
        <taxon>Chlamydomonadaceae</taxon>
        <taxon>Lobochlamys</taxon>
    </lineage>
</organism>
<dbReference type="GO" id="GO:0004519">
    <property type="term" value="F:endonuclease activity"/>
    <property type="evidence" value="ECO:0007669"/>
    <property type="project" value="UniProtKB-KW"/>
</dbReference>
<geneLocation type="chloroplast" evidence="3"/>
<reference evidence="3" key="1">
    <citation type="journal article" date="2015" name="BMC Evol. Biol.">
        <title>Chloroplast phylogenomic analysis of chlorophyte green algae identifies a novel lineage sister to the Sphaeropleales (Chlorophyceae).</title>
        <authorList>
            <person name="Lemieux C."/>
            <person name="Vincent A.T."/>
            <person name="Labarre A."/>
            <person name="Otis C."/>
            <person name="Turmel M."/>
        </authorList>
    </citation>
    <scope>NUCLEOTIDE SEQUENCE</scope>
</reference>
<dbReference type="AlphaFoldDB" id="A0A0S2IBU7"/>
<keyword evidence="3" id="KW-0934">Plastid</keyword>
<dbReference type="InterPro" id="IPR035901">
    <property type="entry name" value="GIY-YIG_endonuc_sf"/>
</dbReference>
<keyword evidence="3" id="KW-0540">Nuclease</keyword>
<keyword evidence="3" id="KW-0150">Chloroplast</keyword>
<dbReference type="EMBL" id="KT624812">
    <property type="protein sequence ID" value="ALO21030.1"/>
    <property type="molecule type" value="Genomic_DNA"/>
</dbReference>
<feature type="domain" description="GIY-YIG" evidence="2">
    <location>
        <begin position="5"/>
        <end position="100"/>
    </location>
</feature>
<evidence type="ECO:0000313" key="3">
    <source>
        <dbReference type="EMBL" id="ALO21030.1"/>
    </source>
</evidence>